<evidence type="ECO:0000313" key="2">
    <source>
        <dbReference type="EMBL" id="GIY88234.1"/>
    </source>
</evidence>
<dbReference type="Proteomes" id="UP001054945">
    <property type="component" value="Unassembled WGS sequence"/>
</dbReference>
<reference evidence="2 3" key="1">
    <citation type="submission" date="2021-06" db="EMBL/GenBank/DDBJ databases">
        <title>Caerostris extrusa draft genome.</title>
        <authorList>
            <person name="Kono N."/>
            <person name="Arakawa K."/>
        </authorList>
    </citation>
    <scope>NUCLEOTIDE SEQUENCE [LARGE SCALE GENOMIC DNA]</scope>
</reference>
<protein>
    <submittedName>
        <fullName evidence="2">Uncharacterized protein</fullName>
    </submittedName>
</protein>
<organism evidence="2 3">
    <name type="scientific">Caerostris extrusa</name>
    <name type="common">Bark spider</name>
    <name type="synonym">Caerostris bankana</name>
    <dbReference type="NCBI Taxonomy" id="172846"/>
    <lineage>
        <taxon>Eukaryota</taxon>
        <taxon>Metazoa</taxon>
        <taxon>Ecdysozoa</taxon>
        <taxon>Arthropoda</taxon>
        <taxon>Chelicerata</taxon>
        <taxon>Arachnida</taxon>
        <taxon>Araneae</taxon>
        <taxon>Araneomorphae</taxon>
        <taxon>Entelegynae</taxon>
        <taxon>Araneoidea</taxon>
        <taxon>Araneidae</taxon>
        <taxon>Caerostris</taxon>
    </lineage>
</organism>
<keyword evidence="1" id="KW-1133">Transmembrane helix</keyword>
<dbReference type="AlphaFoldDB" id="A0AAV4X381"/>
<gene>
    <name evidence="2" type="ORF">CEXT_321</name>
</gene>
<keyword evidence="3" id="KW-1185">Reference proteome</keyword>
<feature type="transmembrane region" description="Helical" evidence="1">
    <location>
        <begin position="21"/>
        <end position="42"/>
    </location>
</feature>
<feature type="transmembrane region" description="Helical" evidence="1">
    <location>
        <begin position="117"/>
        <end position="143"/>
    </location>
</feature>
<accession>A0AAV4X381</accession>
<evidence type="ECO:0000256" key="1">
    <source>
        <dbReference type="SAM" id="Phobius"/>
    </source>
</evidence>
<evidence type="ECO:0000313" key="3">
    <source>
        <dbReference type="Proteomes" id="UP001054945"/>
    </source>
</evidence>
<comment type="caution">
    <text evidence="2">The sequence shown here is derived from an EMBL/GenBank/DDBJ whole genome shotgun (WGS) entry which is preliminary data.</text>
</comment>
<dbReference type="EMBL" id="BPLR01017034">
    <property type="protein sequence ID" value="GIY88234.1"/>
    <property type="molecule type" value="Genomic_DNA"/>
</dbReference>
<sequence>MRTFSMNIPHHSSMPIDRPEIVWISSRLLPPAKIFYLLIIFFDKSSSVMNIDEPQVPWHAPGFGLSGVGSLSSSVVSCWEVICHHFEKALPQRLQSPNASLSSQRSFRKGDSSDSDFTFCFSTLYICVSDSTAPLFLFCLFFVSKTYVDLDTQS</sequence>
<name>A0AAV4X381_CAEEX</name>
<proteinExistence type="predicted"/>
<keyword evidence="1" id="KW-0812">Transmembrane</keyword>
<keyword evidence="1" id="KW-0472">Membrane</keyword>